<comment type="subcellular location">
    <subcellularLocation>
        <location evidence="1">Membrane</location>
        <topology evidence="1">Multi-pass membrane protein</topology>
    </subcellularLocation>
</comment>
<comment type="similarity">
    <text evidence="6">Belongs to the sodium:neurotransmitter symporter (SNF) (TC 2.A.22) family.</text>
</comment>
<keyword evidence="5 7" id="KW-0472">Membrane</keyword>
<feature type="transmembrane region" description="Helical" evidence="7">
    <location>
        <begin position="406"/>
        <end position="424"/>
    </location>
</feature>
<protein>
    <recommendedName>
        <fullName evidence="6">Transporter</fullName>
    </recommendedName>
</protein>
<dbReference type="CDD" id="cd10336">
    <property type="entry name" value="SLC6sbd_Tyt1-Like"/>
    <property type="match status" value="1"/>
</dbReference>
<dbReference type="RefSeq" id="WP_046221320.1">
    <property type="nucleotide sequence ID" value="NZ_JWYV01000012.1"/>
</dbReference>
<dbReference type="EMBL" id="JWYV01000012">
    <property type="protein sequence ID" value="KKC99268.1"/>
    <property type="molecule type" value="Genomic_DNA"/>
</dbReference>
<dbReference type="InterPro" id="IPR037272">
    <property type="entry name" value="SNS_sf"/>
</dbReference>
<dbReference type="STRING" id="265726.KY46_14370"/>
<dbReference type="PANTHER" id="PTHR42948">
    <property type="entry name" value="TRANSPORTER"/>
    <property type="match status" value="1"/>
</dbReference>
<evidence type="ECO:0000313" key="8">
    <source>
        <dbReference type="EMBL" id="KKC99268.1"/>
    </source>
</evidence>
<gene>
    <name evidence="8" type="ORF">KY46_14370</name>
</gene>
<dbReference type="PANTHER" id="PTHR42948:SF1">
    <property type="entry name" value="TRANSPORTER"/>
    <property type="match status" value="1"/>
</dbReference>
<dbReference type="SUPFAM" id="SSF161070">
    <property type="entry name" value="SNF-like"/>
    <property type="match status" value="1"/>
</dbReference>
<feature type="transmembrane region" description="Helical" evidence="7">
    <location>
        <begin position="110"/>
        <end position="138"/>
    </location>
</feature>
<evidence type="ECO:0000256" key="4">
    <source>
        <dbReference type="ARBA" id="ARBA00022989"/>
    </source>
</evidence>
<accession>A0A0F5VAX2</accession>
<feature type="transmembrane region" description="Helical" evidence="7">
    <location>
        <begin position="367"/>
        <end position="386"/>
    </location>
</feature>
<dbReference type="Pfam" id="PF00209">
    <property type="entry name" value="SNF"/>
    <property type="match status" value="2"/>
</dbReference>
<dbReference type="GO" id="GO:0015293">
    <property type="term" value="F:symporter activity"/>
    <property type="evidence" value="ECO:0007669"/>
    <property type="project" value="UniProtKB-KW"/>
</dbReference>
<evidence type="ECO:0000256" key="1">
    <source>
        <dbReference type="ARBA" id="ARBA00004141"/>
    </source>
</evidence>
<dbReference type="GO" id="GO:0016020">
    <property type="term" value="C:membrane"/>
    <property type="evidence" value="ECO:0007669"/>
    <property type="project" value="UniProtKB-SubCell"/>
</dbReference>
<dbReference type="PROSITE" id="PS00610">
    <property type="entry name" value="NA_NEUROTRAN_SYMP_1"/>
    <property type="match status" value="1"/>
</dbReference>
<organism evidence="8 9">
    <name type="scientific">Photobacterium halotolerans</name>
    <dbReference type="NCBI Taxonomy" id="265726"/>
    <lineage>
        <taxon>Bacteria</taxon>
        <taxon>Pseudomonadati</taxon>
        <taxon>Pseudomonadota</taxon>
        <taxon>Gammaproteobacteria</taxon>
        <taxon>Vibrionales</taxon>
        <taxon>Vibrionaceae</taxon>
        <taxon>Photobacterium</taxon>
    </lineage>
</organism>
<keyword evidence="9" id="KW-1185">Reference proteome</keyword>
<name>A0A0F5VAX2_9GAMM</name>
<keyword evidence="3 6" id="KW-0812">Transmembrane</keyword>
<dbReference type="Proteomes" id="UP000033633">
    <property type="component" value="Unassembled WGS sequence"/>
</dbReference>
<dbReference type="NCBIfam" id="NF037979">
    <property type="entry name" value="Na_transp"/>
    <property type="match status" value="1"/>
</dbReference>
<feature type="transmembrane region" description="Helical" evidence="7">
    <location>
        <begin position="273"/>
        <end position="296"/>
    </location>
</feature>
<dbReference type="InterPro" id="IPR047218">
    <property type="entry name" value="YocR/YhdH-like"/>
</dbReference>
<evidence type="ECO:0000256" key="5">
    <source>
        <dbReference type="ARBA" id="ARBA00023136"/>
    </source>
</evidence>
<comment type="caution">
    <text evidence="8">The sequence shown here is derived from an EMBL/GenBank/DDBJ whole genome shotgun (WGS) entry which is preliminary data.</text>
</comment>
<keyword evidence="6" id="KW-0769">Symport</keyword>
<dbReference type="PATRIC" id="fig|265726.11.peg.1117"/>
<feature type="transmembrane region" description="Helical" evidence="7">
    <location>
        <begin position="165"/>
        <end position="186"/>
    </location>
</feature>
<reference evidence="8 9" key="1">
    <citation type="submission" date="2014-12" db="EMBL/GenBank/DDBJ databases">
        <title>Mercury Reductase activity and rhizosphere competence traits in the genome of root associated Photobacterium halotolerans MELD1.</title>
        <authorList>
            <person name="Mathew D.C."/>
            <person name="Huang C.-C."/>
        </authorList>
    </citation>
    <scope>NUCLEOTIDE SEQUENCE [LARGE SCALE GENOMIC DNA]</scope>
    <source>
        <strain evidence="8 9">MELD1</strain>
    </source>
</reference>
<dbReference type="PROSITE" id="PS50267">
    <property type="entry name" value="NA_NEUROTRAN_SYMP_3"/>
    <property type="match status" value="1"/>
</dbReference>
<dbReference type="PRINTS" id="PR00176">
    <property type="entry name" value="NANEUSMPORT"/>
</dbReference>
<feature type="transmembrane region" description="Helical" evidence="7">
    <location>
        <begin position="445"/>
        <end position="465"/>
    </location>
</feature>
<keyword evidence="2 6" id="KW-0813">Transport</keyword>
<evidence type="ECO:0000256" key="2">
    <source>
        <dbReference type="ARBA" id="ARBA00022448"/>
    </source>
</evidence>
<evidence type="ECO:0000256" key="7">
    <source>
        <dbReference type="SAM" id="Phobius"/>
    </source>
</evidence>
<feature type="transmembrane region" description="Helical" evidence="7">
    <location>
        <begin position="325"/>
        <end position="346"/>
    </location>
</feature>
<feature type="transmembrane region" description="Helical" evidence="7">
    <location>
        <begin position="233"/>
        <end position="252"/>
    </location>
</feature>
<evidence type="ECO:0000256" key="6">
    <source>
        <dbReference type="RuleBase" id="RU003732"/>
    </source>
</evidence>
<dbReference type="InterPro" id="IPR000175">
    <property type="entry name" value="Na/ntran_symport"/>
</dbReference>
<feature type="transmembrane region" description="Helical" evidence="7">
    <location>
        <begin position="193"/>
        <end position="213"/>
    </location>
</feature>
<dbReference type="AlphaFoldDB" id="A0A0F5VAX2"/>
<feature type="transmembrane region" description="Helical" evidence="7">
    <location>
        <begin position="59"/>
        <end position="79"/>
    </location>
</feature>
<dbReference type="OrthoDB" id="9762833at2"/>
<keyword evidence="4 7" id="KW-1133">Transmembrane helix</keyword>
<sequence length="466" mass="49205">MQKNATASINTAANAGGIPAAGRLNWSTRMAFILAATGSAVGLGNIWKFPYITGENGGGAFVLLYLFCIALIGIPLLIAEVMIGRRGKHSPPDAMRALAKEAGVSRHWSLVGWVGVITGFLLLSFYLVVAGWAVSYIFTAGTGAFNGASGDDIGAMFGRLVGDPVATTVWGSVVLLITSAIVIKGVKQGLERAVTTMMPGLLVLLLVLVGYAMTTGHFAEGVNFMFNPDFSKLTGTSVLVALGHAFFSLSLAGGGMMTYGSYLGKDVSLGKTVLTIGVLDTLVALIAGLAIFPIVFANNLEPGAGPGLIFVTLPIAFGQMPMGQVVGLLFFIMLSFAALTSAISLMEPAVSFLTEKKGYSRLKAGSMTAAGIWVLSLGSVFSFNIWQDHTLYGKTFFDVLDYLTSSWIMPLSGLAMAVFTGWVMKKTSTQEELPNGMTHTLWRFLIRYITPVGILAVFLNAIGVMG</sequence>
<evidence type="ECO:0000313" key="9">
    <source>
        <dbReference type="Proteomes" id="UP000033633"/>
    </source>
</evidence>
<proteinExistence type="inferred from homology"/>
<feature type="transmembrane region" description="Helical" evidence="7">
    <location>
        <begin position="30"/>
        <end position="47"/>
    </location>
</feature>
<evidence type="ECO:0000256" key="3">
    <source>
        <dbReference type="ARBA" id="ARBA00022692"/>
    </source>
</evidence>